<dbReference type="AlphaFoldDB" id="A0A915K221"/>
<evidence type="ECO:0000313" key="3">
    <source>
        <dbReference type="WBParaSite" id="nRc.2.0.1.t32729-RA"/>
    </source>
</evidence>
<feature type="region of interest" description="Disordered" evidence="1">
    <location>
        <begin position="1"/>
        <end position="33"/>
    </location>
</feature>
<name>A0A915K221_ROMCU</name>
<accession>A0A915K221</accession>
<evidence type="ECO:0000313" key="2">
    <source>
        <dbReference type="Proteomes" id="UP000887565"/>
    </source>
</evidence>
<protein>
    <submittedName>
        <fullName evidence="3">Uncharacterized protein</fullName>
    </submittedName>
</protein>
<sequence length="141" mass="15663">MTPIRLDYDYRVPENDEKSAKKAGGDHSCSASENVTIMPDQKNKMDNHESVIIGRYPADPSGGGSLVITKTKSRVICRLEYSREFMLQCSLSPWTKLSPAQMPLIVHNFPDLLPRSLGTDMQMAEHGKAYKNAPDSALPIL</sequence>
<evidence type="ECO:0000256" key="1">
    <source>
        <dbReference type="SAM" id="MobiDB-lite"/>
    </source>
</evidence>
<keyword evidence="2" id="KW-1185">Reference proteome</keyword>
<proteinExistence type="predicted"/>
<organism evidence="2 3">
    <name type="scientific">Romanomermis culicivorax</name>
    <name type="common">Nematode worm</name>
    <dbReference type="NCBI Taxonomy" id="13658"/>
    <lineage>
        <taxon>Eukaryota</taxon>
        <taxon>Metazoa</taxon>
        <taxon>Ecdysozoa</taxon>
        <taxon>Nematoda</taxon>
        <taxon>Enoplea</taxon>
        <taxon>Dorylaimia</taxon>
        <taxon>Mermithida</taxon>
        <taxon>Mermithoidea</taxon>
        <taxon>Mermithidae</taxon>
        <taxon>Romanomermis</taxon>
    </lineage>
</organism>
<dbReference type="WBParaSite" id="nRc.2.0.1.t32729-RA">
    <property type="protein sequence ID" value="nRc.2.0.1.t32729-RA"/>
    <property type="gene ID" value="nRc.2.0.1.g32729"/>
</dbReference>
<dbReference type="Proteomes" id="UP000887565">
    <property type="component" value="Unplaced"/>
</dbReference>
<reference evidence="3" key="1">
    <citation type="submission" date="2022-11" db="UniProtKB">
        <authorList>
            <consortium name="WormBaseParasite"/>
        </authorList>
    </citation>
    <scope>IDENTIFICATION</scope>
</reference>
<feature type="compositionally biased region" description="Basic and acidic residues" evidence="1">
    <location>
        <begin position="1"/>
        <end position="25"/>
    </location>
</feature>